<gene>
    <name evidence="1" type="ORF">BTW07_03100</name>
</gene>
<dbReference type="STRING" id="404433.BTW07_03100"/>
<protein>
    <submittedName>
        <fullName evidence="1">Uncharacterized protein</fullName>
    </submittedName>
</protein>
<reference evidence="1 2" key="1">
    <citation type="submission" date="2016-12" db="EMBL/GenBank/DDBJ databases">
        <title>Draft genome sequences of strains Salinicola socius SMB35, Salinicola sp. MH3R3-1 and Chromohalobacter sp. SMB17 from the Verkhnekamsk potash mining region of Russia.</title>
        <authorList>
            <person name="Mavrodi D.V."/>
            <person name="Olsson B.E."/>
            <person name="Korsakova E.S."/>
            <person name="Pyankova A."/>
            <person name="Mavrodi O.V."/>
            <person name="Plotnikova E.G."/>
        </authorList>
    </citation>
    <scope>NUCLEOTIDE SEQUENCE [LARGE SCALE GENOMIC DNA]</scope>
    <source>
        <strain evidence="1 2">SMB35</strain>
    </source>
</reference>
<evidence type="ECO:0000313" key="2">
    <source>
        <dbReference type="Proteomes" id="UP000186878"/>
    </source>
</evidence>
<dbReference type="EMBL" id="MSDO01000003">
    <property type="protein sequence ID" value="OLO05479.1"/>
    <property type="molecule type" value="Genomic_DNA"/>
</dbReference>
<sequence>MELFNKKDSEKLLNFCEHQKLAILGIEGFNISGDKITPDLDFIADFSCLATTDKKYFIDTSIKSARKFLELITDNDLLLEFVLVRN</sequence>
<dbReference type="Proteomes" id="UP000186878">
    <property type="component" value="Unassembled WGS sequence"/>
</dbReference>
<evidence type="ECO:0000313" key="1">
    <source>
        <dbReference type="EMBL" id="OLO05479.1"/>
    </source>
</evidence>
<accession>A0A1Q8SVN5</accession>
<dbReference type="AlphaFoldDB" id="A0A1Q8SVN5"/>
<keyword evidence="2" id="KW-1185">Reference proteome</keyword>
<name>A0A1Q8SVN5_9GAMM</name>
<proteinExistence type="predicted"/>
<organism evidence="1 2">
    <name type="scientific">Salinicola socius</name>
    <dbReference type="NCBI Taxonomy" id="404433"/>
    <lineage>
        <taxon>Bacteria</taxon>
        <taxon>Pseudomonadati</taxon>
        <taxon>Pseudomonadota</taxon>
        <taxon>Gammaproteobacteria</taxon>
        <taxon>Oceanospirillales</taxon>
        <taxon>Halomonadaceae</taxon>
        <taxon>Salinicola</taxon>
    </lineage>
</organism>
<comment type="caution">
    <text evidence="1">The sequence shown here is derived from an EMBL/GenBank/DDBJ whole genome shotgun (WGS) entry which is preliminary data.</text>
</comment>